<feature type="transmembrane region" description="Helical" evidence="6">
    <location>
        <begin position="306"/>
        <end position="325"/>
    </location>
</feature>
<reference evidence="7 8" key="1">
    <citation type="journal article" date="2016" name="Nat. Commun.">
        <title>Thousands of microbial genomes shed light on interconnected biogeochemical processes in an aquifer system.</title>
        <authorList>
            <person name="Anantharaman K."/>
            <person name="Brown C.T."/>
            <person name="Hug L.A."/>
            <person name="Sharon I."/>
            <person name="Castelle C.J."/>
            <person name="Probst A.J."/>
            <person name="Thomas B.C."/>
            <person name="Singh A."/>
            <person name="Wilkins M.J."/>
            <person name="Karaoz U."/>
            <person name="Brodie E.L."/>
            <person name="Williams K.H."/>
            <person name="Hubbard S.S."/>
            <person name="Banfield J.F."/>
        </authorList>
    </citation>
    <scope>NUCLEOTIDE SEQUENCE [LARGE SCALE GENOMIC DNA]</scope>
</reference>
<dbReference type="EMBL" id="MHWA01000006">
    <property type="protein sequence ID" value="OHB02161.1"/>
    <property type="molecule type" value="Genomic_DNA"/>
</dbReference>
<evidence type="ECO:0000256" key="3">
    <source>
        <dbReference type="ARBA" id="ARBA00022692"/>
    </source>
</evidence>
<gene>
    <name evidence="7" type="ORF">A3A90_02170</name>
</gene>
<dbReference type="Pfam" id="PF01943">
    <property type="entry name" value="Polysacc_synt"/>
    <property type="match status" value="1"/>
</dbReference>
<sequence length="419" mass="47861">MVEKLKNKIIFLLHWSERYTKTDMVYLFKGGFWLTLGQIFSSIAAFAVSVAFANFFPKEIFGVYKYILSIFGILAIFSLPGLSSALTKAFSKGFSGSYLEVFYYRIRWALLGSLVAIITSGYYFLQGNTVLGFSFIIVAAALPFFDSLSIYNSYLHSKKRFKEFSYINAINQIIPAIGLIITIIFFKNVWLILGVYFSFHIILRFIFFKKFNKETTIKEKTPKEVFSYGKHLSLMGVLGTLSAHIDKVLVFQLLGGTELALYTIAIAPIDQIKGFFKNISFLAWPKFAEQSFENIREVLFGKLKKFFVFLTVVITIYILLAPFFFNLFFPTYTQSIIYSQVLAISVIFAILGTIPYAFLESHGSKKSLYTYNIIGNIFSIATLLILIPFYGLWGAIIARFTTRIVSYLLLILLIKKESR</sequence>
<dbReference type="Proteomes" id="UP000178404">
    <property type="component" value="Unassembled WGS sequence"/>
</dbReference>
<evidence type="ECO:0000313" key="8">
    <source>
        <dbReference type="Proteomes" id="UP000178404"/>
    </source>
</evidence>
<dbReference type="InterPro" id="IPR050833">
    <property type="entry name" value="Poly_Biosynth_Transport"/>
</dbReference>
<accession>A0A1G2TXY7</accession>
<organism evidence="7 8">
    <name type="scientific">Candidatus Zambryskibacteria bacterium RIFCSPLOWO2_01_FULL_35_19</name>
    <dbReference type="NCBI Taxonomy" id="1802757"/>
    <lineage>
        <taxon>Bacteria</taxon>
        <taxon>Candidatus Zambryskiibacteriota</taxon>
    </lineage>
</organism>
<feature type="transmembrane region" description="Helical" evidence="6">
    <location>
        <begin position="31"/>
        <end position="54"/>
    </location>
</feature>
<feature type="transmembrane region" description="Helical" evidence="6">
    <location>
        <begin position="131"/>
        <end position="154"/>
    </location>
</feature>
<feature type="transmembrane region" description="Helical" evidence="6">
    <location>
        <begin position="108"/>
        <end position="125"/>
    </location>
</feature>
<keyword evidence="4 6" id="KW-1133">Transmembrane helix</keyword>
<feature type="transmembrane region" description="Helical" evidence="6">
    <location>
        <begin position="371"/>
        <end position="390"/>
    </location>
</feature>
<dbReference type="PANTHER" id="PTHR30250">
    <property type="entry name" value="PST FAMILY PREDICTED COLANIC ACID TRANSPORTER"/>
    <property type="match status" value="1"/>
</dbReference>
<dbReference type="AlphaFoldDB" id="A0A1G2TXY7"/>
<keyword evidence="5 6" id="KW-0472">Membrane</keyword>
<keyword evidence="3 6" id="KW-0812">Transmembrane</keyword>
<evidence type="ECO:0000256" key="2">
    <source>
        <dbReference type="ARBA" id="ARBA00022475"/>
    </source>
</evidence>
<comment type="caution">
    <text evidence="7">The sequence shown here is derived from an EMBL/GenBank/DDBJ whole genome shotgun (WGS) entry which is preliminary data.</text>
</comment>
<feature type="transmembrane region" description="Helical" evidence="6">
    <location>
        <begin position="190"/>
        <end position="208"/>
    </location>
</feature>
<feature type="transmembrane region" description="Helical" evidence="6">
    <location>
        <begin position="166"/>
        <end position="184"/>
    </location>
</feature>
<name>A0A1G2TXY7_9BACT</name>
<evidence type="ECO:0000256" key="6">
    <source>
        <dbReference type="SAM" id="Phobius"/>
    </source>
</evidence>
<keyword evidence="2" id="KW-1003">Cell membrane</keyword>
<protein>
    <submittedName>
        <fullName evidence="7">Uncharacterized protein</fullName>
    </submittedName>
</protein>
<proteinExistence type="predicted"/>
<evidence type="ECO:0000256" key="1">
    <source>
        <dbReference type="ARBA" id="ARBA00004651"/>
    </source>
</evidence>
<dbReference type="GO" id="GO:0005886">
    <property type="term" value="C:plasma membrane"/>
    <property type="evidence" value="ECO:0007669"/>
    <property type="project" value="UniProtKB-SubCell"/>
</dbReference>
<evidence type="ECO:0000313" key="7">
    <source>
        <dbReference type="EMBL" id="OHB02161.1"/>
    </source>
</evidence>
<evidence type="ECO:0000256" key="5">
    <source>
        <dbReference type="ARBA" id="ARBA00023136"/>
    </source>
</evidence>
<feature type="transmembrane region" description="Helical" evidence="6">
    <location>
        <begin position="66"/>
        <end position="87"/>
    </location>
</feature>
<comment type="subcellular location">
    <subcellularLocation>
        <location evidence="1">Cell membrane</location>
        <topology evidence="1">Multi-pass membrane protein</topology>
    </subcellularLocation>
</comment>
<evidence type="ECO:0000256" key="4">
    <source>
        <dbReference type="ARBA" id="ARBA00022989"/>
    </source>
</evidence>
<dbReference type="PANTHER" id="PTHR30250:SF11">
    <property type="entry name" value="O-ANTIGEN TRANSPORTER-RELATED"/>
    <property type="match status" value="1"/>
</dbReference>
<feature type="transmembrane region" description="Helical" evidence="6">
    <location>
        <begin position="337"/>
        <end position="359"/>
    </location>
</feature>
<dbReference type="InterPro" id="IPR002797">
    <property type="entry name" value="Polysacc_synth"/>
</dbReference>